<proteinExistence type="predicted"/>
<dbReference type="EMBL" id="BNDW01000019">
    <property type="protein sequence ID" value="GHI20960.1"/>
    <property type="molecule type" value="Genomic_DNA"/>
</dbReference>
<feature type="compositionally biased region" description="Basic and acidic residues" evidence="1">
    <location>
        <begin position="11"/>
        <end position="28"/>
    </location>
</feature>
<dbReference type="Proteomes" id="UP001052739">
    <property type="component" value="Unassembled WGS sequence"/>
</dbReference>
<protein>
    <submittedName>
        <fullName evidence="2">Uncharacterized protein</fullName>
    </submittedName>
</protein>
<feature type="compositionally biased region" description="Low complexity" evidence="1">
    <location>
        <begin position="159"/>
        <end position="178"/>
    </location>
</feature>
<evidence type="ECO:0000313" key="2">
    <source>
        <dbReference type="EMBL" id="GHI20960.1"/>
    </source>
</evidence>
<reference evidence="2" key="1">
    <citation type="submission" date="2024-05" db="EMBL/GenBank/DDBJ databases">
        <title>Whole genome shotgun sequence of Streptomyces hydrogenans NBRC 13475.</title>
        <authorList>
            <person name="Komaki H."/>
            <person name="Tamura T."/>
        </authorList>
    </citation>
    <scope>NUCLEOTIDE SEQUENCE</scope>
    <source>
        <strain evidence="2">NBRC 13475</strain>
    </source>
</reference>
<sequence>MQKPSVRPGRSPRERPTGAPQSEREQNRFRSGTSGFAITAARGSGRGTSGIETSPAPSRLRADCAVDEPELRTDTERPVACPDSARDSRPETERREDEEREEAREDAREELCADDESGPQAAASDGVPRPAPVPVPRFPGTAIPVGLAWSRPLGATTGASPQVSQYSSPPPTSSYAPSHAGRWQPPAPPAA</sequence>
<gene>
    <name evidence="2" type="ORF">Shyd_23310</name>
</gene>
<evidence type="ECO:0000313" key="3">
    <source>
        <dbReference type="Proteomes" id="UP001052739"/>
    </source>
</evidence>
<evidence type="ECO:0000256" key="1">
    <source>
        <dbReference type="SAM" id="MobiDB-lite"/>
    </source>
</evidence>
<name>A0ABQ3P7G6_9ACTN</name>
<feature type="compositionally biased region" description="Basic and acidic residues" evidence="1">
    <location>
        <begin position="60"/>
        <end position="77"/>
    </location>
</feature>
<comment type="caution">
    <text evidence="2">The sequence shown here is derived from an EMBL/GenBank/DDBJ whole genome shotgun (WGS) entry which is preliminary data.</text>
</comment>
<feature type="compositionally biased region" description="Basic and acidic residues" evidence="1">
    <location>
        <begin position="84"/>
        <end position="111"/>
    </location>
</feature>
<feature type="region of interest" description="Disordered" evidence="1">
    <location>
        <begin position="1"/>
        <end position="191"/>
    </location>
</feature>
<accession>A0ABQ3P7G6</accession>
<organism evidence="2 3">
    <name type="scientific">Streptomyces hydrogenans</name>
    <dbReference type="NCBI Taxonomy" id="1873719"/>
    <lineage>
        <taxon>Bacteria</taxon>
        <taxon>Bacillati</taxon>
        <taxon>Actinomycetota</taxon>
        <taxon>Actinomycetes</taxon>
        <taxon>Kitasatosporales</taxon>
        <taxon>Streptomycetaceae</taxon>
        <taxon>Streptomyces</taxon>
    </lineage>
</organism>
<keyword evidence="3" id="KW-1185">Reference proteome</keyword>